<name>A0ABV1A682_9TELE</name>
<dbReference type="EMBL" id="JAHRIP010085077">
    <property type="protein sequence ID" value="MEQ2314067.1"/>
    <property type="molecule type" value="Genomic_DNA"/>
</dbReference>
<evidence type="ECO:0000313" key="3">
    <source>
        <dbReference type="Proteomes" id="UP001469553"/>
    </source>
</evidence>
<feature type="region of interest" description="Disordered" evidence="1">
    <location>
        <begin position="1"/>
        <end position="104"/>
    </location>
</feature>
<proteinExistence type="predicted"/>
<reference evidence="2 3" key="1">
    <citation type="submission" date="2021-06" db="EMBL/GenBank/DDBJ databases">
        <authorList>
            <person name="Palmer J.M."/>
        </authorList>
    </citation>
    <scope>NUCLEOTIDE SEQUENCE [LARGE SCALE GENOMIC DNA]</scope>
    <source>
        <strain evidence="2 3">AS_MEX2019</strain>
        <tissue evidence="2">Muscle</tissue>
    </source>
</reference>
<organism evidence="2 3">
    <name type="scientific">Ameca splendens</name>
    <dbReference type="NCBI Taxonomy" id="208324"/>
    <lineage>
        <taxon>Eukaryota</taxon>
        <taxon>Metazoa</taxon>
        <taxon>Chordata</taxon>
        <taxon>Craniata</taxon>
        <taxon>Vertebrata</taxon>
        <taxon>Euteleostomi</taxon>
        <taxon>Actinopterygii</taxon>
        <taxon>Neopterygii</taxon>
        <taxon>Teleostei</taxon>
        <taxon>Neoteleostei</taxon>
        <taxon>Acanthomorphata</taxon>
        <taxon>Ovalentaria</taxon>
        <taxon>Atherinomorphae</taxon>
        <taxon>Cyprinodontiformes</taxon>
        <taxon>Goodeidae</taxon>
        <taxon>Ameca</taxon>
    </lineage>
</organism>
<accession>A0ABV1A682</accession>
<comment type="caution">
    <text evidence="2">The sequence shown here is derived from an EMBL/GenBank/DDBJ whole genome shotgun (WGS) entry which is preliminary data.</text>
</comment>
<evidence type="ECO:0000313" key="2">
    <source>
        <dbReference type="EMBL" id="MEQ2314067.1"/>
    </source>
</evidence>
<dbReference type="Proteomes" id="UP001469553">
    <property type="component" value="Unassembled WGS sequence"/>
</dbReference>
<keyword evidence="3" id="KW-1185">Reference proteome</keyword>
<protein>
    <submittedName>
        <fullName evidence="2">Uncharacterized protein</fullName>
    </submittedName>
</protein>
<feature type="compositionally biased region" description="Acidic residues" evidence="1">
    <location>
        <begin position="55"/>
        <end position="64"/>
    </location>
</feature>
<gene>
    <name evidence="2" type="ORF">AMECASPLE_008295</name>
</gene>
<sequence length="104" mass="11695">MKMRAYLLQPSRQLAGKPPPRQLNREVLRADVSCSGRRARASLPDQSAQPGEQAENGDEEDLSPDMESPTWIHHKPTAARCPAERRSVFSASRDRKVKRSMELA</sequence>
<evidence type="ECO:0000256" key="1">
    <source>
        <dbReference type="SAM" id="MobiDB-lite"/>
    </source>
</evidence>